<name>A0A1V0SDK2_9VIRU</name>
<dbReference type="Gene3D" id="3.60.21.10">
    <property type="match status" value="1"/>
</dbReference>
<dbReference type="PANTHER" id="PTHR12905:SF0">
    <property type="entry name" value="CALCINEURIN-LIKE PHOSPHOESTERASE DOMAIN-CONTAINING PROTEIN"/>
    <property type="match status" value="1"/>
</dbReference>
<dbReference type="CDD" id="cd02859">
    <property type="entry name" value="E_set_AMPKbeta_like_N"/>
    <property type="match status" value="1"/>
</dbReference>
<dbReference type="Pfam" id="PF00149">
    <property type="entry name" value="Metallophos"/>
    <property type="match status" value="1"/>
</dbReference>
<dbReference type="InterPro" id="IPR013783">
    <property type="entry name" value="Ig-like_fold"/>
</dbReference>
<feature type="domain" description="Calcineurin-like phosphoesterase" evidence="1">
    <location>
        <begin position="88"/>
        <end position="261"/>
    </location>
</feature>
<dbReference type="InterPro" id="IPR014756">
    <property type="entry name" value="Ig_E-set"/>
</dbReference>
<dbReference type="SUPFAM" id="SSF56300">
    <property type="entry name" value="Metallo-dependent phosphatases"/>
    <property type="match status" value="1"/>
</dbReference>
<gene>
    <name evidence="3" type="ORF">Indivirus_3_48</name>
</gene>
<dbReference type="InterPro" id="IPR032640">
    <property type="entry name" value="AMPK1_CBM"/>
</dbReference>
<evidence type="ECO:0000313" key="3">
    <source>
        <dbReference type="EMBL" id="ARF09799.1"/>
    </source>
</evidence>
<dbReference type="Gene3D" id="2.60.40.10">
    <property type="entry name" value="Immunoglobulins"/>
    <property type="match status" value="1"/>
</dbReference>
<dbReference type="InterPro" id="IPR004843">
    <property type="entry name" value="Calcineurin-like_PHP"/>
</dbReference>
<evidence type="ECO:0000259" key="2">
    <source>
        <dbReference type="Pfam" id="PF16561"/>
    </source>
</evidence>
<sequence length="302" mass="34624">MQSTSISWKYGGNHVLLFGSFNGWSDGIPMKYKDNVFQIVLDLPYGTHQIKFQIDGCWCYDMICPIIDDGLGGKNNLIRVRKEGSDVTIVHISDTHNYHDRYGKLPDGDILIISGDFSIWGHPDEFKNFNEWLGKQPFIHRIVTLGNHEIIYAIERENDRSLGRYKSQLSNAKILSGETINVFGLNIYGVQWHWFHKWEHSYNDKNHINKEVWNQMPNDTDVIITHSPPKGILDGRTGSKNLLDIVSHVKPKCHLFGHIHTHYGTKTITWKDGKETIFSNASGCDEETINLINPPIVITIKK</sequence>
<dbReference type="InterPro" id="IPR051693">
    <property type="entry name" value="UPF0046_metallophosphoest"/>
</dbReference>
<dbReference type="GO" id="GO:0016787">
    <property type="term" value="F:hydrolase activity"/>
    <property type="evidence" value="ECO:0007669"/>
    <property type="project" value="InterPro"/>
</dbReference>
<organism evidence="3">
    <name type="scientific">Indivirus ILV1</name>
    <dbReference type="NCBI Taxonomy" id="1977633"/>
    <lineage>
        <taxon>Viruses</taxon>
        <taxon>Varidnaviria</taxon>
        <taxon>Bamfordvirae</taxon>
        <taxon>Nucleocytoviricota</taxon>
        <taxon>Megaviricetes</taxon>
        <taxon>Imitervirales</taxon>
        <taxon>Mimiviridae</taxon>
        <taxon>Klosneuvirinae</taxon>
        <taxon>Indivirus</taxon>
    </lineage>
</organism>
<dbReference type="InterPro" id="IPR029052">
    <property type="entry name" value="Metallo-depent_PP-like"/>
</dbReference>
<dbReference type="SUPFAM" id="SSF81296">
    <property type="entry name" value="E set domains"/>
    <property type="match status" value="1"/>
</dbReference>
<dbReference type="CDD" id="cd07379">
    <property type="entry name" value="MPP_239FB"/>
    <property type="match status" value="1"/>
</dbReference>
<protein>
    <submittedName>
        <fullName evidence="3">Calcineurin-like phosphoesterase</fullName>
    </submittedName>
</protein>
<dbReference type="EMBL" id="KY684087">
    <property type="protein sequence ID" value="ARF09799.1"/>
    <property type="molecule type" value="Genomic_DNA"/>
</dbReference>
<proteinExistence type="predicted"/>
<feature type="domain" description="AMP-activated protein kinase glycogen-binding" evidence="2">
    <location>
        <begin position="3"/>
        <end position="83"/>
    </location>
</feature>
<evidence type="ECO:0000259" key="1">
    <source>
        <dbReference type="Pfam" id="PF00149"/>
    </source>
</evidence>
<reference evidence="3" key="1">
    <citation type="journal article" date="2017" name="Science">
        <title>Giant viruses with an expanded complement of translation system components.</title>
        <authorList>
            <person name="Schulz F."/>
            <person name="Yutin N."/>
            <person name="Ivanova N.N."/>
            <person name="Ortega D.R."/>
            <person name="Lee T.K."/>
            <person name="Vierheilig J."/>
            <person name="Daims H."/>
            <person name="Horn M."/>
            <person name="Wagner M."/>
            <person name="Jensen G.J."/>
            <person name="Kyrpides N.C."/>
            <person name="Koonin E.V."/>
            <person name="Woyke T."/>
        </authorList>
    </citation>
    <scope>NUCLEOTIDE SEQUENCE</scope>
    <source>
        <strain evidence="3">ILV1</strain>
    </source>
</reference>
<accession>A0A1V0SDK2</accession>
<dbReference type="PANTHER" id="PTHR12905">
    <property type="entry name" value="METALLOPHOSPHOESTERASE"/>
    <property type="match status" value="1"/>
</dbReference>
<dbReference type="Pfam" id="PF16561">
    <property type="entry name" value="AMPK1_CBM"/>
    <property type="match status" value="1"/>
</dbReference>